<proteinExistence type="predicted"/>
<dbReference type="InterPro" id="IPR029033">
    <property type="entry name" value="His_PPase_superfam"/>
</dbReference>
<accession>A0AAV6ZCP5</accession>
<dbReference type="Gene3D" id="3.40.50.1240">
    <property type="entry name" value="Phosphoglycerate mutase-like"/>
    <property type="match status" value="1"/>
</dbReference>
<organism evidence="2 3">
    <name type="scientific">Engystomops pustulosus</name>
    <name type="common">Tungara frog</name>
    <name type="synonym">Physalaemus pustulosus</name>
    <dbReference type="NCBI Taxonomy" id="76066"/>
    <lineage>
        <taxon>Eukaryota</taxon>
        <taxon>Metazoa</taxon>
        <taxon>Chordata</taxon>
        <taxon>Craniata</taxon>
        <taxon>Vertebrata</taxon>
        <taxon>Euteleostomi</taxon>
        <taxon>Amphibia</taxon>
        <taxon>Batrachia</taxon>
        <taxon>Anura</taxon>
        <taxon>Neobatrachia</taxon>
        <taxon>Hyloidea</taxon>
        <taxon>Leptodactylidae</taxon>
        <taxon>Leiuperinae</taxon>
        <taxon>Engystomops</taxon>
    </lineage>
</organism>
<dbReference type="EMBL" id="WNYA01000779">
    <property type="protein sequence ID" value="KAG8547257.1"/>
    <property type="molecule type" value="Genomic_DNA"/>
</dbReference>
<reference evidence="2" key="1">
    <citation type="thesis" date="2020" institute="ProQuest LLC" country="789 East Eisenhower Parkway, Ann Arbor, MI, USA">
        <title>Comparative Genomics and Chromosome Evolution.</title>
        <authorList>
            <person name="Mudd A.B."/>
        </authorList>
    </citation>
    <scope>NUCLEOTIDE SEQUENCE</scope>
    <source>
        <strain evidence="2">237g6f4</strain>
        <tissue evidence="2">Blood</tissue>
    </source>
</reference>
<gene>
    <name evidence="2" type="ORF">GDO81_028727</name>
</gene>
<feature type="compositionally biased region" description="Polar residues" evidence="1">
    <location>
        <begin position="148"/>
        <end position="157"/>
    </location>
</feature>
<evidence type="ECO:0008006" key="4">
    <source>
        <dbReference type="Google" id="ProtNLM"/>
    </source>
</evidence>
<sequence length="157" mass="17928">MNIWARSGLVGSIFYFLHKKRLALAEQLKQDIGQRQDYELKLVQVVYRHGARTPLKPIPHNEQVEWSPNLLEAPDHTQFNYQVTDLLGGPRPPSPFEERYRSHKLKVGTGMWVHMPLPAVHLPRLCLTGRHLPRTAHHHRDAADVRPGSSSAEGLRG</sequence>
<evidence type="ECO:0000313" key="3">
    <source>
        <dbReference type="Proteomes" id="UP000824782"/>
    </source>
</evidence>
<dbReference type="PROSITE" id="PS00616">
    <property type="entry name" value="HIS_ACID_PHOSPHAT_1"/>
    <property type="match status" value="1"/>
</dbReference>
<name>A0AAV6ZCP5_ENGPU</name>
<dbReference type="Proteomes" id="UP000824782">
    <property type="component" value="Unassembled WGS sequence"/>
</dbReference>
<dbReference type="AlphaFoldDB" id="A0AAV6ZCP5"/>
<feature type="region of interest" description="Disordered" evidence="1">
    <location>
        <begin position="137"/>
        <end position="157"/>
    </location>
</feature>
<dbReference type="SUPFAM" id="SSF53254">
    <property type="entry name" value="Phosphoglycerate mutase-like"/>
    <property type="match status" value="1"/>
</dbReference>
<protein>
    <recommendedName>
        <fullName evidence="4">Lysophosphatidic acid phosphatase type 6</fullName>
    </recommendedName>
</protein>
<evidence type="ECO:0000256" key="1">
    <source>
        <dbReference type="SAM" id="MobiDB-lite"/>
    </source>
</evidence>
<keyword evidence="3" id="KW-1185">Reference proteome</keyword>
<comment type="caution">
    <text evidence="2">The sequence shown here is derived from an EMBL/GenBank/DDBJ whole genome shotgun (WGS) entry which is preliminary data.</text>
</comment>
<dbReference type="InterPro" id="IPR033379">
    <property type="entry name" value="Acid_Pase_AS"/>
</dbReference>
<evidence type="ECO:0000313" key="2">
    <source>
        <dbReference type="EMBL" id="KAG8547257.1"/>
    </source>
</evidence>